<feature type="coiled-coil region" evidence="1">
    <location>
        <begin position="73"/>
        <end position="180"/>
    </location>
</feature>
<organism evidence="2 3">
    <name type="scientific">Prorocentrum cordatum</name>
    <dbReference type="NCBI Taxonomy" id="2364126"/>
    <lineage>
        <taxon>Eukaryota</taxon>
        <taxon>Sar</taxon>
        <taxon>Alveolata</taxon>
        <taxon>Dinophyceae</taxon>
        <taxon>Prorocentrales</taxon>
        <taxon>Prorocentraceae</taxon>
        <taxon>Prorocentrum</taxon>
    </lineage>
</organism>
<keyword evidence="3" id="KW-1185">Reference proteome</keyword>
<comment type="caution">
    <text evidence="2">The sequence shown here is derived from an EMBL/GenBank/DDBJ whole genome shotgun (WGS) entry which is preliminary data.</text>
</comment>
<gene>
    <name evidence="2" type="ORF">PCOR1329_LOCUS85035</name>
</gene>
<protein>
    <recommendedName>
        <fullName evidence="4">RanBP2-type domain-containing protein</fullName>
    </recommendedName>
</protein>
<evidence type="ECO:0008006" key="4">
    <source>
        <dbReference type="Google" id="ProtNLM"/>
    </source>
</evidence>
<evidence type="ECO:0000256" key="1">
    <source>
        <dbReference type="SAM" id="Coils"/>
    </source>
</evidence>
<keyword evidence="1" id="KW-0175">Coiled coil</keyword>
<accession>A0ABN9YDZ3</accession>
<dbReference type="Proteomes" id="UP001189429">
    <property type="component" value="Unassembled WGS sequence"/>
</dbReference>
<feature type="non-terminal residue" evidence="2">
    <location>
        <position position="513"/>
    </location>
</feature>
<dbReference type="EMBL" id="CAUYUJ010022505">
    <property type="protein sequence ID" value="CAK0911032.1"/>
    <property type="molecule type" value="Genomic_DNA"/>
</dbReference>
<sequence length="513" mass="54601">MQPVVWSNGGKGARGWPQLPASAPIDGSKWTCSGCGTGGNWAVCTSCRACGKARPKAEGGQGGLGGQSADAKLHSLTAKLKTFEAENKSLTAKVEQLLRKKKQLETELDCSEGAMAAALAEIESKLEAARAARDKAKPTSAQLREANSEAEKAAKAVVAADELARKCQEALQEASAGKQEALQADAAARAHAIEVRARTATDAKEAEPRAAANDVDVLKVQAEQLRRQLGASEFDLPACFTKLAARLEEAERKPPDATEQPDKYKRYLELQQQAFANLCHELGFGVSPWRVAVVAVVQGLQEVDLVPSRVGTQLRPPGGRAMEHWTGFAAVLQDPRRRPMLRRSARARGNNKCGDLEIWTFNGSGWGTPRTRLPEGAATKQCCSALQETNLRGDALATVQRSLAGERWRLAPASAVATQAGCQEVGHCGWRGHCGAEAHRPGARGGRLLVGYSPPAAGRGRAAVAWVAMGGVASVSSWTGEGLGGRHERLLRHVPGRLHRTGLPRVLGGDFQQ</sequence>
<name>A0ABN9YDZ3_9DINO</name>
<evidence type="ECO:0000313" key="2">
    <source>
        <dbReference type="EMBL" id="CAK0911032.1"/>
    </source>
</evidence>
<reference evidence="2" key="1">
    <citation type="submission" date="2023-10" db="EMBL/GenBank/DDBJ databases">
        <authorList>
            <person name="Chen Y."/>
            <person name="Shah S."/>
            <person name="Dougan E. K."/>
            <person name="Thang M."/>
            <person name="Chan C."/>
        </authorList>
    </citation>
    <scope>NUCLEOTIDE SEQUENCE [LARGE SCALE GENOMIC DNA]</scope>
</reference>
<proteinExistence type="predicted"/>
<evidence type="ECO:0000313" key="3">
    <source>
        <dbReference type="Proteomes" id="UP001189429"/>
    </source>
</evidence>